<evidence type="ECO:0000256" key="3">
    <source>
        <dbReference type="SAM" id="SignalP"/>
    </source>
</evidence>
<name>A0ABN8NEP3_9CNID</name>
<feature type="chain" id="PRO_5046647770" description="Selenoprotein F/M domain-containing protein" evidence="3">
    <location>
        <begin position="18"/>
        <end position="163"/>
    </location>
</feature>
<reference evidence="5 6" key="1">
    <citation type="submission" date="2022-05" db="EMBL/GenBank/DDBJ databases">
        <authorList>
            <consortium name="Genoscope - CEA"/>
            <person name="William W."/>
        </authorList>
    </citation>
    <scope>NUCLEOTIDE SEQUENCE [LARGE SCALE GENOMIC DNA]</scope>
</reference>
<feature type="compositionally biased region" description="Acidic residues" evidence="2">
    <location>
        <begin position="103"/>
        <end position="143"/>
    </location>
</feature>
<keyword evidence="6" id="KW-1185">Reference proteome</keyword>
<dbReference type="Pfam" id="PF08806">
    <property type="entry name" value="Sep15_SelM"/>
    <property type="match status" value="1"/>
</dbReference>
<feature type="region of interest" description="Disordered" evidence="2">
    <location>
        <begin position="95"/>
        <end position="163"/>
    </location>
</feature>
<protein>
    <recommendedName>
        <fullName evidence="4">Selenoprotein F/M domain-containing protein</fullName>
    </recommendedName>
</protein>
<keyword evidence="3" id="KW-0732">Signal</keyword>
<dbReference type="InterPro" id="IPR036249">
    <property type="entry name" value="Thioredoxin-like_sf"/>
</dbReference>
<evidence type="ECO:0000313" key="5">
    <source>
        <dbReference type="EMBL" id="CAH3103969.1"/>
    </source>
</evidence>
<gene>
    <name evidence="5" type="ORF">PLOB_00011103</name>
</gene>
<dbReference type="InterPro" id="IPR014912">
    <property type="entry name" value="Sep15_SelM_dom"/>
</dbReference>
<evidence type="ECO:0000256" key="1">
    <source>
        <dbReference type="ARBA" id="ARBA00005742"/>
    </source>
</evidence>
<sequence length="163" mass="18868">MWLSAILFSFFLTLTFCEEKKDTDKGPIVRARLEVKAFIRMLLPHYHDVNIMYIPGKDPAMVFLNAKNKVVLEEDVSEKSKEEICQILEKHGMMKSEVARDEVPEEPEEELEETYEEEGTWGEGQETGDEEEEEEEPEDEEGTEGPGTEEHEDEFDAPEHTEL</sequence>
<dbReference type="Proteomes" id="UP001159405">
    <property type="component" value="Unassembled WGS sequence"/>
</dbReference>
<proteinExistence type="inferred from homology"/>
<dbReference type="EMBL" id="CALNXK010000016">
    <property type="protein sequence ID" value="CAH3103969.1"/>
    <property type="molecule type" value="Genomic_DNA"/>
</dbReference>
<evidence type="ECO:0000313" key="6">
    <source>
        <dbReference type="Proteomes" id="UP001159405"/>
    </source>
</evidence>
<evidence type="ECO:0000256" key="2">
    <source>
        <dbReference type="SAM" id="MobiDB-lite"/>
    </source>
</evidence>
<dbReference type="SUPFAM" id="SSF52833">
    <property type="entry name" value="Thioredoxin-like"/>
    <property type="match status" value="1"/>
</dbReference>
<comment type="similarity">
    <text evidence="1">Belongs to the selenoprotein M/F family.</text>
</comment>
<feature type="signal peptide" evidence="3">
    <location>
        <begin position="1"/>
        <end position="17"/>
    </location>
</feature>
<feature type="domain" description="Selenoprotein F/M" evidence="4">
    <location>
        <begin position="34"/>
        <end position="92"/>
    </location>
</feature>
<accession>A0ABN8NEP3</accession>
<dbReference type="InterPro" id="IPR038219">
    <property type="entry name" value="Sep15/SelM_sf"/>
</dbReference>
<organism evidence="5 6">
    <name type="scientific">Porites lobata</name>
    <dbReference type="NCBI Taxonomy" id="104759"/>
    <lineage>
        <taxon>Eukaryota</taxon>
        <taxon>Metazoa</taxon>
        <taxon>Cnidaria</taxon>
        <taxon>Anthozoa</taxon>
        <taxon>Hexacorallia</taxon>
        <taxon>Scleractinia</taxon>
        <taxon>Fungiina</taxon>
        <taxon>Poritidae</taxon>
        <taxon>Porites</taxon>
    </lineage>
</organism>
<dbReference type="Gene3D" id="3.40.30.50">
    <property type="entry name" value="Sep15/SelM thioredoxin-like domain, active-site redox motif"/>
    <property type="match status" value="1"/>
</dbReference>
<comment type="caution">
    <text evidence="5">The sequence shown here is derived from an EMBL/GenBank/DDBJ whole genome shotgun (WGS) entry which is preliminary data.</text>
</comment>
<evidence type="ECO:0000259" key="4">
    <source>
        <dbReference type="Pfam" id="PF08806"/>
    </source>
</evidence>